<gene>
    <name evidence="1" type="ORF">PXEA_LOCUS30649</name>
</gene>
<name>A0A3S5CPB1_9PLAT</name>
<comment type="caution">
    <text evidence="1">The sequence shown here is derived from an EMBL/GenBank/DDBJ whole genome shotgun (WGS) entry which is preliminary data.</text>
</comment>
<protein>
    <submittedName>
        <fullName evidence="1">Uncharacterized protein</fullName>
    </submittedName>
</protein>
<proteinExistence type="predicted"/>
<dbReference type="EMBL" id="CAAALY010254300">
    <property type="protein sequence ID" value="VEL37209.1"/>
    <property type="molecule type" value="Genomic_DNA"/>
</dbReference>
<dbReference type="AlphaFoldDB" id="A0A3S5CPB1"/>
<accession>A0A3S5CPB1</accession>
<evidence type="ECO:0000313" key="2">
    <source>
        <dbReference type="Proteomes" id="UP000784294"/>
    </source>
</evidence>
<reference evidence="1" key="1">
    <citation type="submission" date="2018-11" db="EMBL/GenBank/DDBJ databases">
        <authorList>
            <consortium name="Pathogen Informatics"/>
        </authorList>
    </citation>
    <scope>NUCLEOTIDE SEQUENCE</scope>
</reference>
<sequence length="152" mass="16327">MVADRLKRVISTGRWDGAFHSLSLCLCVRMSNRQTVGLRMRLRLRLGLRMGPGDWQSGDQLAATIAADGSAILPVFALFATSPTSCTSLTRDCVCVCVLCEETTLAGVGSSDVLQRLSSCGGADWLDGRGESKRAKQIGPTDDPDTFPIYSL</sequence>
<organism evidence="1 2">
    <name type="scientific">Protopolystoma xenopodis</name>
    <dbReference type="NCBI Taxonomy" id="117903"/>
    <lineage>
        <taxon>Eukaryota</taxon>
        <taxon>Metazoa</taxon>
        <taxon>Spiralia</taxon>
        <taxon>Lophotrochozoa</taxon>
        <taxon>Platyhelminthes</taxon>
        <taxon>Monogenea</taxon>
        <taxon>Polyopisthocotylea</taxon>
        <taxon>Polystomatidea</taxon>
        <taxon>Polystomatidae</taxon>
        <taxon>Protopolystoma</taxon>
    </lineage>
</organism>
<keyword evidence="2" id="KW-1185">Reference proteome</keyword>
<dbReference type="Proteomes" id="UP000784294">
    <property type="component" value="Unassembled WGS sequence"/>
</dbReference>
<evidence type="ECO:0000313" key="1">
    <source>
        <dbReference type="EMBL" id="VEL37209.1"/>
    </source>
</evidence>